<protein>
    <submittedName>
        <fullName evidence="3">Uncharacterized protein</fullName>
    </submittedName>
</protein>
<evidence type="ECO:0000256" key="1">
    <source>
        <dbReference type="ARBA" id="ARBA00022448"/>
    </source>
</evidence>
<evidence type="ECO:0000313" key="3">
    <source>
        <dbReference type="EMBL" id="CDP04256.1"/>
    </source>
</evidence>
<name>A0A068U6Z7_COFCA</name>
<dbReference type="GO" id="GO:0005886">
    <property type="term" value="C:plasma membrane"/>
    <property type="evidence" value="ECO:0007669"/>
    <property type="project" value="TreeGrafter"/>
</dbReference>
<gene>
    <name evidence="3" type="ORF">GSCOC_T00017587001</name>
</gene>
<dbReference type="EMBL" id="HG739096">
    <property type="protein sequence ID" value="CDP04256.1"/>
    <property type="molecule type" value="Genomic_DNA"/>
</dbReference>
<feature type="transmembrane region" description="Helical" evidence="2">
    <location>
        <begin position="7"/>
        <end position="25"/>
    </location>
</feature>
<dbReference type="GO" id="GO:0005783">
    <property type="term" value="C:endoplasmic reticulum"/>
    <property type="evidence" value="ECO:0007669"/>
    <property type="project" value="TreeGrafter"/>
</dbReference>
<dbReference type="PANTHER" id="PTHR31752">
    <property type="entry name" value="AUXIN EFFLUX CARRIER COMPONENT 1B-RELATED"/>
    <property type="match status" value="1"/>
</dbReference>
<dbReference type="Proteomes" id="UP000295252">
    <property type="component" value="Chromosome XI"/>
</dbReference>
<dbReference type="PhylomeDB" id="A0A068U6Z7"/>
<keyword evidence="2" id="KW-0472">Membrane</keyword>
<dbReference type="GO" id="GO:0009926">
    <property type="term" value="P:auxin polar transport"/>
    <property type="evidence" value="ECO:0007669"/>
    <property type="project" value="TreeGrafter"/>
</dbReference>
<dbReference type="InParanoid" id="A0A068U6Z7"/>
<proteinExistence type="predicted"/>
<sequence length="56" mass="6332">MRLCALNLLRIPMLMLVFLALYGLFLANRWNFQMPEILEGSILIMSKAGAGLAMFN</sequence>
<evidence type="ECO:0000256" key="2">
    <source>
        <dbReference type="SAM" id="Phobius"/>
    </source>
</evidence>
<keyword evidence="4" id="KW-1185">Reference proteome</keyword>
<keyword evidence="1" id="KW-0813">Transport</keyword>
<evidence type="ECO:0000313" key="4">
    <source>
        <dbReference type="Proteomes" id="UP000295252"/>
    </source>
</evidence>
<keyword evidence="2" id="KW-1133">Transmembrane helix</keyword>
<accession>A0A068U6Z7</accession>
<dbReference type="PANTHER" id="PTHR31752:SF2">
    <property type="entry name" value="AUXIN EFFLUX CARRIER COMPONENT 5"/>
    <property type="match status" value="1"/>
</dbReference>
<dbReference type="Gramene" id="CDP04256">
    <property type="protein sequence ID" value="CDP04256"/>
    <property type="gene ID" value="GSCOC_T00017587001"/>
</dbReference>
<keyword evidence="2" id="KW-0812">Transmembrane</keyword>
<reference evidence="4" key="1">
    <citation type="journal article" date="2014" name="Science">
        <title>The coffee genome provides insight into the convergent evolution of caffeine biosynthesis.</title>
        <authorList>
            <person name="Denoeud F."/>
            <person name="Carretero-Paulet L."/>
            <person name="Dereeper A."/>
            <person name="Droc G."/>
            <person name="Guyot R."/>
            <person name="Pietrella M."/>
            <person name="Zheng C."/>
            <person name="Alberti A."/>
            <person name="Anthony F."/>
            <person name="Aprea G."/>
            <person name="Aury J.M."/>
            <person name="Bento P."/>
            <person name="Bernard M."/>
            <person name="Bocs S."/>
            <person name="Campa C."/>
            <person name="Cenci A."/>
            <person name="Combes M.C."/>
            <person name="Crouzillat D."/>
            <person name="Da Silva C."/>
            <person name="Daddiego L."/>
            <person name="De Bellis F."/>
            <person name="Dussert S."/>
            <person name="Garsmeur O."/>
            <person name="Gayraud T."/>
            <person name="Guignon V."/>
            <person name="Jahn K."/>
            <person name="Jamilloux V."/>
            <person name="Joet T."/>
            <person name="Labadie K."/>
            <person name="Lan T."/>
            <person name="Leclercq J."/>
            <person name="Lepelley M."/>
            <person name="Leroy T."/>
            <person name="Li L.T."/>
            <person name="Librado P."/>
            <person name="Lopez L."/>
            <person name="Munoz A."/>
            <person name="Noel B."/>
            <person name="Pallavicini A."/>
            <person name="Perrotta G."/>
            <person name="Poncet V."/>
            <person name="Pot D."/>
            <person name="Priyono X."/>
            <person name="Rigoreau M."/>
            <person name="Rouard M."/>
            <person name="Rozas J."/>
            <person name="Tranchant-Dubreuil C."/>
            <person name="VanBuren R."/>
            <person name="Zhang Q."/>
            <person name="Andrade A.C."/>
            <person name="Argout X."/>
            <person name="Bertrand B."/>
            <person name="de Kochko A."/>
            <person name="Graziosi G."/>
            <person name="Henry R.J."/>
            <person name="Jayarama X."/>
            <person name="Ming R."/>
            <person name="Nagai C."/>
            <person name="Rounsley S."/>
            <person name="Sankoff D."/>
            <person name="Giuliano G."/>
            <person name="Albert V.A."/>
            <person name="Wincker P."/>
            <person name="Lashermes P."/>
        </authorList>
    </citation>
    <scope>NUCLEOTIDE SEQUENCE [LARGE SCALE GENOMIC DNA]</scope>
    <source>
        <strain evidence="4">cv. DH200-94</strain>
    </source>
</reference>
<dbReference type="InterPro" id="IPR051107">
    <property type="entry name" value="Auxin_Efflux_Carrier"/>
</dbReference>
<dbReference type="AlphaFoldDB" id="A0A068U6Z7"/>
<organism evidence="3 4">
    <name type="scientific">Coffea canephora</name>
    <name type="common">Robusta coffee</name>
    <dbReference type="NCBI Taxonomy" id="49390"/>
    <lineage>
        <taxon>Eukaryota</taxon>
        <taxon>Viridiplantae</taxon>
        <taxon>Streptophyta</taxon>
        <taxon>Embryophyta</taxon>
        <taxon>Tracheophyta</taxon>
        <taxon>Spermatophyta</taxon>
        <taxon>Magnoliopsida</taxon>
        <taxon>eudicotyledons</taxon>
        <taxon>Gunneridae</taxon>
        <taxon>Pentapetalae</taxon>
        <taxon>asterids</taxon>
        <taxon>lamiids</taxon>
        <taxon>Gentianales</taxon>
        <taxon>Rubiaceae</taxon>
        <taxon>Ixoroideae</taxon>
        <taxon>Gardenieae complex</taxon>
        <taxon>Bertiereae - Coffeeae clade</taxon>
        <taxon>Coffeeae</taxon>
        <taxon>Coffea</taxon>
    </lineage>
</organism>
<dbReference type="GO" id="GO:0010329">
    <property type="term" value="F:auxin efflux transmembrane transporter activity"/>
    <property type="evidence" value="ECO:0007669"/>
    <property type="project" value="TreeGrafter"/>
</dbReference>